<feature type="signal peptide" evidence="2">
    <location>
        <begin position="1"/>
        <end position="17"/>
    </location>
</feature>
<dbReference type="AlphaFoldDB" id="A0A238ZMK4"/>
<feature type="transmembrane region" description="Helical" evidence="1">
    <location>
        <begin position="78"/>
        <end position="96"/>
    </location>
</feature>
<name>A0A238ZMK4_9PROT</name>
<keyword evidence="2" id="KW-0732">Signal</keyword>
<gene>
    <name evidence="3" type="ORF">SAMN05192560_1383</name>
</gene>
<keyword evidence="1" id="KW-0472">Membrane</keyword>
<dbReference type="EMBL" id="FZOA01000005">
    <property type="protein sequence ID" value="SNR84676.1"/>
    <property type="molecule type" value="Genomic_DNA"/>
</dbReference>
<feature type="chain" id="PRO_5012082567" evidence="2">
    <location>
        <begin position="18"/>
        <end position="124"/>
    </location>
</feature>
<keyword evidence="1" id="KW-1133">Transmembrane helix</keyword>
<proteinExistence type="predicted"/>
<evidence type="ECO:0000313" key="4">
    <source>
        <dbReference type="Proteomes" id="UP000198305"/>
    </source>
</evidence>
<sequence length="124" mass="13441">MVLVLAILQALLPLLHAHPAGTSMTATGSGIHLHQAEFGGLDHHFSTPTFEAFHTATVAVGVGNAYEPDPLQLPHLDVVLLAIFLLVALFFGGSFHQTFWREYDLKPTPFPSFFTSPLRAPPLA</sequence>
<keyword evidence="4" id="KW-1185">Reference proteome</keyword>
<organism evidence="3 4">
    <name type="scientific">Methylobacillus rhizosphaerae</name>
    <dbReference type="NCBI Taxonomy" id="551994"/>
    <lineage>
        <taxon>Bacteria</taxon>
        <taxon>Pseudomonadati</taxon>
        <taxon>Pseudomonadota</taxon>
        <taxon>Betaproteobacteria</taxon>
        <taxon>Nitrosomonadales</taxon>
        <taxon>Methylophilaceae</taxon>
        <taxon>Methylobacillus</taxon>
    </lineage>
</organism>
<evidence type="ECO:0000256" key="1">
    <source>
        <dbReference type="SAM" id="Phobius"/>
    </source>
</evidence>
<accession>A0A238ZMK4</accession>
<dbReference type="Proteomes" id="UP000198305">
    <property type="component" value="Unassembled WGS sequence"/>
</dbReference>
<keyword evidence="1" id="KW-0812">Transmembrane</keyword>
<evidence type="ECO:0000256" key="2">
    <source>
        <dbReference type="SAM" id="SignalP"/>
    </source>
</evidence>
<evidence type="ECO:0000313" key="3">
    <source>
        <dbReference type="EMBL" id="SNR84676.1"/>
    </source>
</evidence>
<reference evidence="4" key="1">
    <citation type="submission" date="2017-06" db="EMBL/GenBank/DDBJ databases">
        <authorList>
            <person name="Varghese N."/>
            <person name="Submissions S."/>
        </authorList>
    </citation>
    <scope>NUCLEOTIDE SEQUENCE [LARGE SCALE GENOMIC DNA]</scope>
    <source>
        <strain evidence="4">Ca-68</strain>
    </source>
</reference>
<protein>
    <submittedName>
        <fullName evidence="3">Uncharacterized protein</fullName>
    </submittedName>
</protein>